<evidence type="ECO:0000313" key="2">
    <source>
        <dbReference type="EMBL" id="NBZ88497.1"/>
    </source>
</evidence>
<reference evidence="2" key="1">
    <citation type="submission" date="2020-01" db="EMBL/GenBank/DDBJ databases">
        <authorList>
            <person name="Chen W.-M."/>
        </authorList>
    </citation>
    <scope>NUCLEOTIDE SEQUENCE</scope>
    <source>
        <strain evidence="2">CYK-10</strain>
    </source>
</reference>
<keyword evidence="3" id="KW-1185">Reference proteome</keyword>
<keyword evidence="1" id="KW-0732">Signal</keyword>
<evidence type="ECO:0008006" key="4">
    <source>
        <dbReference type="Google" id="ProtNLM"/>
    </source>
</evidence>
<comment type="caution">
    <text evidence="2">The sequence shown here is derived from an EMBL/GenBank/DDBJ whole genome shotgun (WGS) entry which is preliminary data.</text>
</comment>
<name>A0AAE4Y9E9_9RHOB</name>
<evidence type="ECO:0000256" key="1">
    <source>
        <dbReference type="SAM" id="SignalP"/>
    </source>
</evidence>
<accession>A0AAE4Y9E9</accession>
<protein>
    <recommendedName>
        <fullName evidence="4">Arginine transporter</fullName>
    </recommendedName>
</protein>
<gene>
    <name evidence="2" type="ORF">GV832_12965</name>
</gene>
<feature type="signal peptide" evidence="1">
    <location>
        <begin position="1"/>
        <end position="23"/>
    </location>
</feature>
<feature type="chain" id="PRO_5041940113" description="Arginine transporter" evidence="1">
    <location>
        <begin position="24"/>
        <end position="103"/>
    </location>
</feature>
<proteinExistence type="predicted"/>
<dbReference type="EMBL" id="JAABNR010000011">
    <property type="protein sequence ID" value="NBZ88497.1"/>
    <property type="molecule type" value="Genomic_DNA"/>
</dbReference>
<dbReference type="RefSeq" id="WP_168775311.1">
    <property type="nucleotide sequence ID" value="NZ_JAABNR010000011.1"/>
</dbReference>
<evidence type="ECO:0000313" key="3">
    <source>
        <dbReference type="Proteomes" id="UP001193501"/>
    </source>
</evidence>
<dbReference type="Proteomes" id="UP001193501">
    <property type="component" value="Unassembled WGS sequence"/>
</dbReference>
<organism evidence="2 3">
    <name type="scientific">Stagnihabitans tardus</name>
    <dbReference type="NCBI Taxonomy" id="2699202"/>
    <lineage>
        <taxon>Bacteria</taxon>
        <taxon>Pseudomonadati</taxon>
        <taxon>Pseudomonadota</taxon>
        <taxon>Alphaproteobacteria</taxon>
        <taxon>Rhodobacterales</taxon>
        <taxon>Paracoccaceae</taxon>
        <taxon>Stagnihabitans</taxon>
    </lineage>
</organism>
<dbReference type="AlphaFoldDB" id="A0AAE4Y9E9"/>
<sequence length="103" mass="11084">MSRMLFGAAVAGLSLMMVGGAFAGPIENACLRSDRDAANRQLCSCIQRVANVTLGGGDQRLVASFFKNPDKAQTVRMSQSARDDAFWDRYEVFGQQAAMACQG</sequence>